<evidence type="ECO:0000313" key="3">
    <source>
        <dbReference type="Proteomes" id="UP000678679"/>
    </source>
</evidence>
<dbReference type="GO" id="GO:0005975">
    <property type="term" value="P:carbohydrate metabolic process"/>
    <property type="evidence" value="ECO:0007669"/>
    <property type="project" value="InterPro"/>
</dbReference>
<dbReference type="KEGG" id="fya:KMW28_17180"/>
<dbReference type="InterPro" id="IPR013783">
    <property type="entry name" value="Ig-like_fold"/>
</dbReference>
<dbReference type="SUPFAM" id="SSF81296">
    <property type="entry name" value="E set domains"/>
    <property type="match status" value="1"/>
</dbReference>
<dbReference type="SUPFAM" id="SSF53474">
    <property type="entry name" value="alpha/beta-Hydrolases"/>
    <property type="match status" value="1"/>
</dbReference>
<dbReference type="InterPro" id="IPR029058">
    <property type="entry name" value="AB_hydrolase_fold"/>
</dbReference>
<sequence length="369" mass="42532">MKTIKFSLIFIITFSRLLGQDIQSTQVYPDKKVAFRIYAPKAKNVELKSYDKWDKIEFKKDDSGVWEGYWFNVEDGVYSYYFEVDGMKVVDPQSPLSRESTPTVLVKTKEQFYTQRDNIKHGAIAKRYYYSSTLNKTRRLHVWTPPGYEKSTEELPVLYLVHGGGGSDISWSSIGCANNILDNLYADGKIKPMVVVMPNGTIETPQLLDRPLIFKKEFMNDILPFIEETYRVKSSPEERAIIGLSMGGLETLEIIMDYPDQFAYVGILSSGWWLSDTWKQARGIVDDKSKRKSQVIGMSDKFKQTNKLLFFTQGGKEDHAYENGMETQLLFDNAGIKYQFESISGGHTYKVWRQNLYKIAPMLFKNNLN</sequence>
<organism evidence="2 3">
    <name type="scientific">Flammeovirga yaeyamensis</name>
    <dbReference type="NCBI Taxonomy" id="367791"/>
    <lineage>
        <taxon>Bacteria</taxon>
        <taxon>Pseudomonadati</taxon>
        <taxon>Bacteroidota</taxon>
        <taxon>Cytophagia</taxon>
        <taxon>Cytophagales</taxon>
        <taxon>Flammeovirgaceae</taxon>
        <taxon>Flammeovirga</taxon>
    </lineage>
</organism>
<dbReference type="RefSeq" id="WP_169662867.1">
    <property type="nucleotide sequence ID" value="NZ_CP076132.1"/>
</dbReference>
<proteinExistence type="predicted"/>
<dbReference type="EMBL" id="CP076132">
    <property type="protein sequence ID" value="QWG01378.1"/>
    <property type="molecule type" value="Genomic_DNA"/>
</dbReference>
<dbReference type="Gene3D" id="2.60.40.10">
    <property type="entry name" value="Immunoglobulins"/>
    <property type="match status" value="1"/>
</dbReference>
<dbReference type="AlphaFoldDB" id="A0AAX1N1C1"/>
<name>A0AAX1N1C1_9BACT</name>
<dbReference type="GO" id="GO:0004553">
    <property type="term" value="F:hydrolase activity, hydrolyzing O-glycosyl compounds"/>
    <property type="evidence" value="ECO:0007669"/>
    <property type="project" value="InterPro"/>
</dbReference>
<dbReference type="GO" id="GO:0016747">
    <property type="term" value="F:acyltransferase activity, transferring groups other than amino-acyl groups"/>
    <property type="evidence" value="ECO:0007669"/>
    <property type="project" value="TreeGrafter"/>
</dbReference>
<dbReference type="InterPro" id="IPR014756">
    <property type="entry name" value="Ig_E-set"/>
</dbReference>
<evidence type="ECO:0000259" key="1">
    <source>
        <dbReference type="Pfam" id="PF02922"/>
    </source>
</evidence>
<dbReference type="Proteomes" id="UP000678679">
    <property type="component" value="Chromosome 1"/>
</dbReference>
<dbReference type="PANTHER" id="PTHR48098">
    <property type="entry name" value="ENTEROCHELIN ESTERASE-RELATED"/>
    <property type="match status" value="1"/>
</dbReference>
<protein>
    <submittedName>
        <fullName evidence="2">Esterase</fullName>
    </submittedName>
</protein>
<dbReference type="Gene3D" id="3.40.50.1820">
    <property type="entry name" value="alpha/beta hydrolase"/>
    <property type="match status" value="1"/>
</dbReference>
<keyword evidence="3" id="KW-1185">Reference proteome</keyword>
<dbReference type="InterPro" id="IPR050583">
    <property type="entry name" value="Mycobacterial_A85_antigen"/>
</dbReference>
<dbReference type="Pfam" id="PF00756">
    <property type="entry name" value="Esterase"/>
    <property type="match status" value="1"/>
</dbReference>
<dbReference type="PANTHER" id="PTHR48098:SF1">
    <property type="entry name" value="DIACYLGLYCEROL ACYLTRANSFERASE_MYCOLYLTRANSFERASE AG85A"/>
    <property type="match status" value="1"/>
</dbReference>
<gene>
    <name evidence="2" type="ORF">KMW28_17180</name>
</gene>
<dbReference type="InterPro" id="IPR004193">
    <property type="entry name" value="Glyco_hydro_13_N"/>
</dbReference>
<evidence type="ECO:0000313" key="2">
    <source>
        <dbReference type="EMBL" id="QWG01378.1"/>
    </source>
</evidence>
<feature type="domain" description="Glycoside hydrolase family 13 N-terminal" evidence="1">
    <location>
        <begin position="29"/>
        <end position="85"/>
    </location>
</feature>
<dbReference type="InterPro" id="IPR000801">
    <property type="entry name" value="Esterase-like"/>
</dbReference>
<reference evidence="2 3" key="1">
    <citation type="submission" date="2021-05" db="EMBL/GenBank/DDBJ databases">
        <title>Comparative genomic studies on the polysaccharide-degrading batcterial strains of the Flammeovirga genus.</title>
        <authorList>
            <person name="Zewei F."/>
            <person name="Zheng Z."/>
            <person name="Yu L."/>
            <person name="Ruyue G."/>
            <person name="Yanhong M."/>
            <person name="Yuanyuan C."/>
            <person name="Jingyan G."/>
            <person name="Wenjun H."/>
        </authorList>
    </citation>
    <scope>NUCLEOTIDE SEQUENCE [LARGE SCALE GENOMIC DNA]</scope>
    <source>
        <strain evidence="2 3">NBRC:100898</strain>
    </source>
</reference>
<accession>A0AAX1N1C1</accession>
<dbReference type="Pfam" id="PF02922">
    <property type="entry name" value="CBM_48"/>
    <property type="match status" value="1"/>
</dbReference>